<evidence type="ECO:0000256" key="2">
    <source>
        <dbReference type="ARBA" id="ARBA00022857"/>
    </source>
</evidence>
<feature type="domain" description="NmrA-like" evidence="3">
    <location>
        <begin position="3"/>
        <end position="280"/>
    </location>
</feature>
<protein>
    <recommendedName>
        <fullName evidence="3">NmrA-like domain-containing protein</fullName>
    </recommendedName>
</protein>
<comment type="similarity">
    <text evidence="1">Belongs to the NmrA-type oxidoreductase family.</text>
</comment>
<dbReference type="PANTHER" id="PTHR42748:SF25">
    <property type="entry name" value="NMRA FAMILY PROTEIN"/>
    <property type="match status" value="1"/>
</dbReference>
<evidence type="ECO:0000256" key="1">
    <source>
        <dbReference type="ARBA" id="ARBA00006328"/>
    </source>
</evidence>
<dbReference type="Pfam" id="PF05368">
    <property type="entry name" value="NmrA"/>
    <property type="match status" value="1"/>
</dbReference>
<dbReference type="VEuPathDB" id="FungiDB:FOXG_16771"/>
<dbReference type="VEuPathDB" id="FungiDB:FOXG_16704"/>
<dbReference type="AlphaFoldDB" id="A0A0D2YJQ6"/>
<evidence type="ECO:0000259" key="3">
    <source>
        <dbReference type="Pfam" id="PF05368"/>
    </source>
</evidence>
<dbReference type="Proteomes" id="UP000002489">
    <property type="component" value="Unassembled WGS sequence"/>
</dbReference>
<dbReference type="InterPro" id="IPR051164">
    <property type="entry name" value="NmrA-like_oxidored"/>
</dbReference>
<reference evidence="5" key="1">
    <citation type="journal article" date="2012" name="Mol. Plant Microbe Interact.">
        <title>A highly conserved effector in Fusarium oxysporum is required for full virulence on Arabidopsis.</title>
        <authorList>
            <person name="Thatcher L.F."/>
            <person name="Gardiner D.M."/>
            <person name="Kazan K."/>
            <person name="Manners J."/>
        </authorList>
    </citation>
    <scope>NUCLEOTIDE SEQUENCE [LARGE SCALE GENOMIC DNA]</scope>
    <source>
        <strain evidence="5">Fo5176</strain>
    </source>
</reference>
<gene>
    <name evidence="4" type="primary">28957538</name>
</gene>
<evidence type="ECO:0000313" key="4">
    <source>
        <dbReference type="EnsemblFungi" id="FOXG_16771P0"/>
    </source>
</evidence>
<reference evidence="4" key="2">
    <citation type="submission" date="2025-05" db="UniProtKB">
        <authorList>
            <consortium name="EnsemblFungi"/>
        </authorList>
    </citation>
    <scope>IDENTIFICATION</scope>
    <source>
        <strain evidence="4">4287 / CBS 123668 / FGSC 9935 / NRRL 34936</strain>
    </source>
</reference>
<dbReference type="EnsemblFungi" id="FOXG_16704T0">
    <property type="protein sequence ID" value="FOXG_16704P0"/>
    <property type="gene ID" value="FOXG_16704"/>
</dbReference>
<accession>A0A0D2YJQ6</accession>
<evidence type="ECO:0000313" key="5">
    <source>
        <dbReference type="Proteomes" id="UP000002489"/>
    </source>
</evidence>
<dbReference type="STRING" id="426428.A0A0D2YJQ6"/>
<dbReference type="Gene3D" id="3.90.25.10">
    <property type="entry name" value="UDP-galactose 4-epimerase, domain 1"/>
    <property type="match status" value="1"/>
</dbReference>
<dbReference type="EnsemblFungi" id="FOXG_16771T0">
    <property type="protein sequence ID" value="FOXG_16771P0"/>
    <property type="gene ID" value="FOXG_16771"/>
</dbReference>
<dbReference type="PANTHER" id="PTHR42748">
    <property type="entry name" value="NITROGEN METABOLITE REPRESSION PROTEIN NMRA FAMILY MEMBER"/>
    <property type="match status" value="1"/>
</dbReference>
<dbReference type="InterPro" id="IPR036291">
    <property type="entry name" value="NAD(P)-bd_dom_sf"/>
</dbReference>
<dbReference type="Gene3D" id="3.40.50.720">
    <property type="entry name" value="NAD(P)-binding Rossmann-like Domain"/>
    <property type="match status" value="1"/>
</dbReference>
<keyword evidence="2" id="KW-0521">NADP</keyword>
<sequence>MSRALLITGATGKQGGALIDSVLARQPANFLLLAVTRNANSASAKRVAAKSSSIKLIEGDLNAIPDLFKSAKAVAGEVPLWGVYSVQAAVSTDKSMTLDIEVQQGKSLVDESIKAGVQHFVYSSVERGGDERSWVNPTPVPHFKTKHEIELHLRDATQGTPMGWTILRPTIFMDNLSPGFESKVLLTILRDTLKEKPLQWVSTKDIGFFGAEAFLHPDVWNQKAIGLVSDELTASQLDESFFRATGKPAPTTFGLLGKAVKAGVKELGVMVDWFRDEGYKANRSTFQRVHPAHQTLESWLRESSFAKK</sequence>
<organism evidence="4 5">
    <name type="scientific">Fusarium oxysporum (strain Fo5176)</name>
    <name type="common">Fusarium vascular wilt</name>
    <dbReference type="NCBI Taxonomy" id="660025"/>
    <lineage>
        <taxon>Eukaryota</taxon>
        <taxon>Fungi</taxon>
        <taxon>Dikarya</taxon>
        <taxon>Ascomycota</taxon>
        <taxon>Pezizomycotina</taxon>
        <taxon>Sordariomycetes</taxon>
        <taxon>Hypocreomycetidae</taxon>
        <taxon>Hypocreales</taxon>
        <taxon>Nectriaceae</taxon>
        <taxon>Fusarium</taxon>
        <taxon>Fusarium oxysporum species complex</taxon>
    </lineage>
</organism>
<proteinExistence type="inferred from homology"/>
<name>A0A0D2YJQ6_FUSOF</name>
<dbReference type="SUPFAM" id="SSF51735">
    <property type="entry name" value="NAD(P)-binding Rossmann-fold domains"/>
    <property type="match status" value="1"/>
</dbReference>
<dbReference type="InterPro" id="IPR008030">
    <property type="entry name" value="NmrA-like"/>
</dbReference>
<dbReference type="GO" id="GO:0005634">
    <property type="term" value="C:nucleus"/>
    <property type="evidence" value="ECO:0007669"/>
    <property type="project" value="TreeGrafter"/>
</dbReference>